<evidence type="ECO:0000313" key="2">
    <source>
        <dbReference type="EMBL" id="PZT49162.1"/>
    </source>
</evidence>
<accession>A0A2W6MXQ0</accession>
<reference evidence="2 3" key="1">
    <citation type="submission" date="2017-03" db="EMBL/GenBank/DDBJ databases">
        <title>Genomic and clinical evidence uncovers the enterohepatic species Helicobacter valdiviensis as a potential human intestinal pathogen.</title>
        <authorList>
            <person name="Fresia P."/>
            <person name="Jara R."/>
            <person name="Sierra R."/>
            <person name="Ferres I."/>
            <person name="Greif G."/>
            <person name="Iraola G."/>
            <person name="Collado L."/>
        </authorList>
    </citation>
    <scope>NUCLEOTIDE SEQUENCE [LARGE SCALE GENOMIC DNA]</scope>
    <source>
        <strain evidence="2 3">WBE14</strain>
    </source>
</reference>
<sequence>MLTFDNTIMGQLNSNIKDFASKYPTKKQELLNFLATINSEDFKKLAQEISDLIINNDELNRLVSRFESLKAQYDYKIYTYNQAVKEYNDAVKRGLPAELIASLKVKYELAYQDIVNTEGSLKTLQGQINNKFASLSQDFDNMVGDKEALKLILGNLKLNEAYNFKDNANYANGSFTFSDYMPIASVDVPGNITYPERPAIETGDNIENGKEPGIPTIPEIPGKPADPNNPEVPSIPTVPERPGGGGEPINPNPILPDRPEMEKPCPSGDCENSGGTNPETRPQLPQPDIDYNVDFKLDNSKYQGELEQGEEIVAEGEYRNNEYTDGKKKKIACTVSSSARTHNPCLIN</sequence>
<proteinExistence type="predicted"/>
<dbReference type="RefSeq" id="WP_111228912.1">
    <property type="nucleotide sequence ID" value="NZ_NBIU01000001.1"/>
</dbReference>
<dbReference type="EMBL" id="NBIU01000001">
    <property type="protein sequence ID" value="PZT49162.1"/>
    <property type="molecule type" value="Genomic_DNA"/>
</dbReference>
<evidence type="ECO:0000313" key="3">
    <source>
        <dbReference type="Proteomes" id="UP000249746"/>
    </source>
</evidence>
<comment type="caution">
    <text evidence="2">The sequence shown here is derived from an EMBL/GenBank/DDBJ whole genome shotgun (WGS) entry which is preliminary data.</text>
</comment>
<gene>
    <name evidence="2" type="ORF">B6S12_00790</name>
</gene>
<dbReference type="Proteomes" id="UP000249746">
    <property type="component" value="Unassembled WGS sequence"/>
</dbReference>
<evidence type="ECO:0000256" key="1">
    <source>
        <dbReference type="SAM" id="MobiDB-lite"/>
    </source>
</evidence>
<name>A0A2W6MXQ0_9HELI</name>
<organism evidence="2 3">
    <name type="scientific">Helicobacter valdiviensis</name>
    <dbReference type="NCBI Taxonomy" id="1458358"/>
    <lineage>
        <taxon>Bacteria</taxon>
        <taxon>Pseudomonadati</taxon>
        <taxon>Campylobacterota</taxon>
        <taxon>Epsilonproteobacteria</taxon>
        <taxon>Campylobacterales</taxon>
        <taxon>Helicobacteraceae</taxon>
        <taxon>Helicobacter</taxon>
    </lineage>
</organism>
<dbReference type="AlphaFoldDB" id="A0A2W6MXQ0"/>
<feature type="compositionally biased region" description="Low complexity" evidence="1">
    <location>
        <begin position="211"/>
        <end position="223"/>
    </location>
</feature>
<feature type="region of interest" description="Disordered" evidence="1">
    <location>
        <begin position="198"/>
        <end position="289"/>
    </location>
</feature>
<protein>
    <submittedName>
        <fullName evidence="2">Uncharacterized protein</fullName>
    </submittedName>
</protein>
<keyword evidence="3" id="KW-1185">Reference proteome</keyword>